<protein>
    <recommendedName>
        <fullName evidence="4">HTH hxlR-type domain-containing protein</fullName>
    </recommendedName>
</protein>
<evidence type="ECO:0000313" key="5">
    <source>
        <dbReference type="EMBL" id="EQB02867.1"/>
    </source>
</evidence>
<name>T0GQE1_9SPHN</name>
<dbReference type="PROSITE" id="PS51118">
    <property type="entry name" value="HTH_HXLR"/>
    <property type="match status" value="1"/>
</dbReference>
<dbReference type="PANTHER" id="PTHR33204">
    <property type="entry name" value="TRANSCRIPTIONAL REGULATOR, MARR FAMILY"/>
    <property type="match status" value="1"/>
</dbReference>
<dbReference type="PANTHER" id="PTHR33204:SF37">
    <property type="entry name" value="HTH-TYPE TRANSCRIPTIONAL REGULATOR YODB"/>
    <property type="match status" value="1"/>
</dbReference>
<dbReference type="Proteomes" id="UP000015525">
    <property type="component" value="Unassembled WGS sequence"/>
</dbReference>
<evidence type="ECO:0000259" key="4">
    <source>
        <dbReference type="PROSITE" id="PS51118"/>
    </source>
</evidence>
<dbReference type="AlphaFoldDB" id="T0GQE1"/>
<keyword evidence="2" id="KW-0238">DNA-binding</keyword>
<gene>
    <name evidence="5" type="ORF">L288_15655</name>
</gene>
<evidence type="ECO:0000256" key="1">
    <source>
        <dbReference type="ARBA" id="ARBA00023015"/>
    </source>
</evidence>
<dbReference type="SUPFAM" id="SSF46785">
    <property type="entry name" value="Winged helix' DNA-binding domain"/>
    <property type="match status" value="1"/>
</dbReference>
<dbReference type="InterPro" id="IPR036388">
    <property type="entry name" value="WH-like_DNA-bd_sf"/>
</dbReference>
<accession>T0GQE1</accession>
<sequence>MSTALREGDLMAVACPSREIFRHITSRWGAMVILALEVRTYRFSELRRRIGGVSERMLAHTLHLLEGDHLILRQAHAVVPPHVDYSLTDLGREAAILLRPLADWVESNVHRMIGDGNGVAGEIYPRAGKSN</sequence>
<organism evidence="5 6">
    <name type="scientific">Sphingobium quisquiliarum P25</name>
    <dbReference type="NCBI Taxonomy" id="1329909"/>
    <lineage>
        <taxon>Bacteria</taxon>
        <taxon>Pseudomonadati</taxon>
        <taxon>Pseudomonadota</taxon>
        <taxon>Alphaproteobacteria</taxon>
        <taxon>Sphingomonadales</taxon>
        <taxon>Sphingomonadaceae</taxon>
        <taxon>Sphingobium</taxon>
    </lineage>
</organism>
<evidence type="ECO:0000313" key="6">
    <source>
        <dbReference type="Proteomes" id="UP000015525"/>
    </source>
</evidence>
<evidence type="ECO:0000256" key="3">
    <source>
        <dbReference type="ARBA" id="ARBA00023163"/>
    </source>
</evidence>
<keyword evidence="1" id="KW-0805">Transcription regulation</keyword>
<keyword evidence="3" id="KW-0804">Transcription</keyword>
<proteinExistence type="predicted"/>
<dbReference type="PATRIC" id="fig|1329909.3.peg.3011"/>
<dbReference type="InterPro" id="IPR002577">
    <property type="entry name" value="HTH_HxlR"/>
</dbReference>
<evidence type="ECO:0000256" key="2">
    <source>
        <dbReference type="ARBA" id="ARBA00023125"/>
    </source>
</evidence>
<comment type="caution">
    <text evidence="5">The sequence shown here is derived from an EMBL/GenBank/DDBJ whole genome shotgun (WGS) entry which is preliminary data.</text>
</comment>
<dbReference type="InterPro" id="IPR036390">
    <property type="entry name" value="WH_DNA-bd_sf"/>
</dbReference>
<reference evidence="5 6" key="1">
    <citation type="journal article" date="2013" name="Genome Announc.">
        <title>Draft Genome Sequence of Sphingobium quisquiliarum Strain P25T, a Novel Hexachlorocyclohexane (HCH)-Degrading Bacterium Isolated from an HCH Dumpsite.</title>
        <authorList>
            <person name="Kumar Singh A."/>
            <person name="Sangwan N."/>
            <person name="Sharma A."/>
            <person name="Gupta V."/>
            <person name="Khurana J.P."/>
            <person name="Lal R."/>
        </authorList>
    </citation>
    <scope>NUCLEOTIDE SEQUENCE [LARGE SCALE GENOMIC DNA]</scope>
    <source>
        <strain evidence="5 6">P25</strain>
    </source>
</reference>
<dbReference type="EMBL" id="ATHO01000141">
    <property type="protein sequence ID" value="EQB02867.1"/>
    <property type="molecule type" value="Genomic_DNA"/>
</dbReference>
<keyword evidence="6" id="KW-1185">Reference proteome</keyword>
<dbReference type="Pfam" id="PF01638">
    <property type="entry name" value="HxlR"/>
    <property type="match status" value="1"/>
</dbReference>
<dbReference type="Gene3D" id="1.10.10.10">
    <property type="entry name" value="Winged helix-like DNA-binding domain superfamily/Winged helix DNA-binding domain"/>
    <property type="match status" value="1"/>
</dbReference>
<feature type="domain" description="HTH hxlR-type" evidence="4">
    <location>
        <begin position="15"/>
        <end position="113"/>
    </location>
</feature>
<dbReference type="GO" id="GO:0003677">
    <property type="term" value="F:DNA binding"/>
    <property type="evidence" value="ECO:0007669"/>
    <property type="project" value="UniProtKB-KW"/>
</dbReference>